<dbReference type="Proteomes" id="UP000179266">
    <property type="component" value="Unassembled WGS sequence"/>
</dbReference>
<dbReference type="InterPro" id="IPR007153">
    <property type="entry name" value="Adenosine_kinase"/>
</dbReference>
<dbReference type="AlphaFoldDB" id="A0A1F7RP69"/>
<dbReference type="PANTHER" id="PTHR36155:SF1">
    <property type="entry name" value="BLL5354 PROTEIN"/>
    <property type="match status" value="1"/>
</dbReference>
<organism evidence="1 2">
    <name type="scientific">Candidatus Schekmanbacteria bacterium RBG_13_48_7</name>
    <dbReference type="NCBI Taxonomy" id="1817878"/>
    <lineage>
        <taxon>Bacteria</taxon>
        <taxon>Candidatus Schekmaniibacteriota</taxon>
    </lineage>
</organism>
<comment type="caution">
    <text evidence="1">The sequence shown here is derived from an EMBL/GenBank/DDBJ whole genome shotgun (WGS) entry which is preliminary data.</text>
</comment>
<dbReference type="Gene3D" id="3.40.1520.10">
    <property type="entry name" value="Ta1353-like"/>
    <property type="match status" value="1"/>
</dbReference>
<name>A0A1F7RP69_9BACT</name>
<reference evidence="1 2" key="1">
    <citation type="journal article" date="2016" name="Nat. Commun.">
        <title>Thousands of microbial genomes shed light on interconnected biogeochemical processes in an aquifer system.</title>
        <authorList>
            <person name="Anantharaman K."/>
            <person name="Brown C.T."/>
            <person name="Hug L.A."/>
            <person name="Sharon I."/>
            <person name="Castelle C.J."/>
            <person name="Probst A.J."/>
            <person name="Thomas B.C."/>
            <person name="Singh A."/>
            <person name="Wilkins M.J."/>
            <person name="Karaoz U."/>
            <person name="Brodie E.L."/>
            <person name="Williams K.H."/>
            <person name="Hubbard S.S."/>
            <person name="Banfield J.F."/>
        </authorList>
    </citation>
    <scope>NUCLEOTIDE SEQUENCE [LARGE SCALE GENOMIC DNA]</scope>
</reference>
<evidence type="ECO:0000313" key="2">
    <source>
        <dbReference type="Proteomes" id="UP000179266"/>
    </source>
</evidence>
<protein>
    <recommendedName>
        <fullName evidence="3">Adenosine monophosphate-protein transferase</fullName>
    </recommendedName>
</protein>
<evidence type="ECO:0008006" key="3">
    <source>
        <dbReference type="Google" id="ProtNLM"/>
    </source>
</evidence>
<dbReference type="PANTHER" id="PTHR36155">
    <property type="entry name" value="BLL5354 PROTEIN"/>
    <property type="match status" value="1"/>
</dbReference>
<accession>A0A1F7RP69</accession>
<sequence>MNIDVVHIFNPDNKNFIFGQSHFIKTVEDIHEALVSAVPGIEFGLAFCEASGARLIRTSGTSEEMIALALKNAKSVACGHTFIIFLGNAFPINVLNTIKILPEVAHIFCATANPVDVIIAQTENGRGVLGVVDGGVPKGIEKEKDKNERKKFLRTIGYKL</sequence>
<evidence type="ECO:0000313" key="1">
    <source>
        <dbReference type="EMBL" id="OGL43261.1"/>
    </source>
</evidence>
<gene>
    <name evidence="1" type="ORF">A2161_09740</name>
</gene>
<proteinExistence type="predicted"/>
<dbReference type="SUPFAM" id="SSF103165">
    <property type="entry name" value="Ta1353-like"/>
    <property type="match status" value="1"/>
</dbReference>
<dbReference type="InterPro" id="IPR036902">
    <property type="entry name" value="Ta1353-like_sf"/>
</dbReference>
<dbReference type="EMBL" id="MGDD01000282">
    <property type="protein sequence ID" value="OGL43261.1"/>
    <property type="molecule type" value="Genomic_DNA"/>
</dbReference>
<dbReference type="Pfam" id="PF04008">
    <property type="entry name" value="Adenosine_kin"/>
    <property type="match status" value="1"/>
</dbReference>